<dbReference type="RefSeq" id="WP_183818844.1">
    <property type="nucleotide sequence ID" value="NZ_JACHOB010000005.1"/>
</dbReference>
<feature type="transmembrane region" description="Helical" evidence="8">
    <location>
        <begin position="124"/>
        <end position="145"/>
    </location>
</feature>
<keyword evidence="3" id="KW-0328">Glycosyltransferase</keyword>
<dbReference type="PANTHER" id="PTHR33908">
    <property type="entry name" value="MANNOSYLTRANSFERASE YKCB-RELATED"/>
    <property type="match status" value="1"/>
</dbReference>
<feature type="transmembrane region" description="Helical" evidence="8">
    <location>
        <begin position="195"/>
        <end position="215"/>
    </location>
</feature>
<gene>
    <name evidence="10" type="ORF">GGQ59_002382</name>
</gene>
<reference evidence="10 11" key="1">
    <citation type="submission" date="2020-08" db="EMBL/GenBank/DDBJ databases">
        <title>Genomic Encyclopedia of Type Strains, Phase IV (KMG-IV): sequencing the most valuable type-strain genomes for metagenomic binning, comparative biology and taxonomic classification.</title>
        <authorList>
            <person name="Goeker M."/>
        </authorList>
    </citation>
    <scope>NUCLEOTIDE SEQUENCE [LARGE SCALE GENOMIC DNA]</scope>
    <source>
        <strain evidence="10 11">DSM 102850</strain>
    </source>
</reference>
<feature type="transmembrane region" description="Helical" evidence="8">
    <location>
        <begin position="331"/>
        <end position="352"/>
    </location>
</feature>
<evidence type="ECO:0000256" key="6">
    <source>
        <dbReference type="ARBA" id="ARBA00022989"/>
    </source>
</evidence>
<sequence length="490" mass="53650">MKRAGLGLTLLVSALYGVLNAIVRLLSGTRLDMDDAKTNLFTQVWQWGYQADNPPLFEWLIKLLHPLAGGGIYSFLVLKYAALAAAAGFLYLAARRFASREVSFGAAMGMVLLYQVGWNYHQAFTHSALLLTAVCGGMWSGLVLARRGRASDFAVFGAALGVGLMTKYNYILFAVPFLVAGLTLPEARGRLLKPAVLLVPLAAMPFLLPHALWLLERGTAYSATLEGSLGLAGTRLERLGEGAEQLVIACVSFFLPWALIAVPFWRRGHAEATFESRILVRTSLIAIGLIGLGVAFGVGSVSERYVIPALLPAYLAWTVRLLKAPRRLSPYLTASAGFTVLVLAIRLAEFAFPGPPFCEDCRRFTPYEALEAKLAEATPSGSVYLSREENTAGNLVAAFPDAKVRSLNLLPFINPTDELSRPCYYVWSEDTVGGVPLEDVFAFAYDDPHTIYVDAPWRHPLKPDGWRRTRWGVTPLTGRLYTQFCTPGRP</sequence>
<feature type="transmembrane region" description="Helical" evidence="8">
    <location>
        <begin position="246"/>
        <end position="266"/>
    </location>
</feature>
<dbReference type="InterPro" id="IPR050297">
    <property type="entry name" value="LipidA_mod_glycosyltrf_83"/>
</dbReference>
<evidence type="ECO:0000259" key="9">
    <source>
        <dbReference type="Pfam" id="PF13231"/>
    </source>
</evidence>
<dbReference type="Proteomes" id="UP000563524">
    <property type="component" value="Unassembled WGS sequence"/>
</dbReference>
<name>A0A840I6E9_9PROT</name>
<dbReference type="EMBL" id="JACHOB010000005">
    <property type="protein sequence ID" value="MBB4659841.1"/>
    <property type="molecule type" value="Genomic_DNA"/>
</dbReference>
<evidence type="ECO:0000256" key="8">
    <source>
        <dbReference type="SAM" id="Phobius"/>
    </source>
</evidence>
<proteinExistence type="predicted"/>
<evidence type="ECO:0000256" key="4">
    <source>
        <dbReference type="ARBA" id="ARBA00022679"/>
    </source>
</evidence>
<feature type="transmembrane region" description="Helical" evidence="8">
    <location>
        <begin position="278"/>
        <end position="299"/>
    </location>
</feature>
<keyword evidence="11" id="KW-1185">Reference proteome</keyword>
<protein>
    <submittedName>
        <fullName evidence="10">4-amino-4-deoxy-L-arabinose transferase-like glycosyltransferase</fullName>
    </submittedName>
</protein>
<comment type="caution">
    <text evidence="10">The sequence shown here is derived from an EMBL/GenBank/DDBJ whole genome shotgun (WGS) entry which is preliminary data.</text>
</comment>
<comment type="subcellular location">
    <subcellularLocation>
        <location evidence="1">Cell membrane</location>
        <topology evidence="1">Multi-pass membrane protein</topology>
    </subcellularLocation>
</comment>
<dbReference type="Pfam" id="PF13231">
    <property type="entry name" value="PMT_2"/>
    <property type="match status" value="1"/>
</dbReference>
<keyword evidence="4 10" id="KW-0808">Transferase</keyword>
<keyword evidence="5 8" id="KW-0812">Transmembrane</keyword>
<accession>A0A840I6E9</accession>
<evidence type="ECO:0000256" key="2">
    <source>
        <dbReference type="ARBA" id="ARBA00022475"/>
    </source>
</evidence>
<feature type="transmembrane region" description="Helical" evidence="8">
    <location>
        <begin position="101"/>
        <end position="118"/>
    </location>
</feature>
<evidence type="ECO:0000313" key="10">
    <source>
        <dbReference type="EMBL" id="MBB4659841.1"/>
    </source>
</evidence>
<keyword evidence="6 8" id="KW-1133">Transmembrane helix</keyword>
<dbReference type="GO" id="GO:0005886">
    <property type="term" value="C:plasma membrane"/>
    <property type="evidence" value="ECO:0007669"/>
    <property type="project" value="UniProtKB-SubCell"/>
</dbReference>
<dbReference type="PANTHER" id="PTHR33908:SF11">
    <property type="entry name" value="MEMBRANE PROTEIN"/>
    <property type="match status" value="1"/>
</dbReference>
<dbReference type="GO" id="GO:0016763">
    <property type="term" value="F:pentosyltransferase activity"/>
    <property type="evidence" value="ECO:0007669"/>
    <property type="project" value="TreeGrafter"/>
</dbReference>
<evidence type="ECO:0000256" key="3">
    <source>
        <dbReference type="ARBA" id="ARBA00022676"/>
    </source>
</evidence>
<organism evidence="10 11">
    <name type="scientific">Parvularcula dongshanensis</name>
    <dbReference type="NCBI Taxonomy" id="1173995"/>
    <lineage>
        <taxon>Bacteria</taxon>
        <taxon>Pseudomonadati</taxon>
        <taxon>Pseudomonadota</taxon>
        <taxon>Alphaproteobacteria</taxon>
        <taxon>Parvularculales</taxon>
        <taxon>Parvularculaceae</taxon>
        <taxon>Parvularcula</taxon>
    </lineage>
</organism>
<evidence type="ECO:0000256" key="7">
    <source>
        <dbReference type="ARBA" id="ARBA00023136"/>
    </source>
</evidence>
<dbReference type="InterPro" id="IPR038731">
    <property type="entry name" value="RgtA/B/C-like"/>
</dbReference>
<keyword evidence="2" id="KW-1003">Cell membrane</keyword>
<dbReference type="GO" id="GO:0009103">
    <property type="term" value="P:lipopolysaccharide biosynthetic process"/>
    <property type="evidence" value="ECO:0007669"/>
    <property type="project" value="UniProtKB-ARBA"/>
</dbReference>
<feature type="transmembrane region" description="Helical" evidence="8">
    <location>
        <begin position="72"/>
        <end position="94"/>
    </location>
</feature>
<keyword evidence="7 8" id="KW-0472">Membrane</keyword>
<evidence type="ECO:0000256" key="5">
    <source>
        <dbReference type="ARBA" id="ARBA00022692"/>
    </source>
</evidence>
<evidence type="ECO:0000313" key="11">
    <source>
        <dbReference type="Proteomes" id="UP000563524"/>
    </source>
</evidence>
<dbReference type="AlphaFoldDB" id="A0A840I6E9"/>
<evidence type="ECO:0000256" key="1">
    <source>
        <dbReference type="ARBA" id="ARBA00004651"/>
    </source>
</evidence>
<feature type="domain" description="Glycosyltransferase RgtA/B/C/D-like" evidence="9">
    <location>
        <begin position="52"/>
        <end position="213"/>
    </location>
</feature>